<feature type="non-terminal residue" evidence="1">
    <location>
        <position position="1"/>
    </location>
</feature>
<protein>
    <submittedName>
        <fullName evidence="1">Uncharacterized protein</fullName>
    </submittedName>
</protein>
<proteinExistence type="predicted"/>
<gene>
    <name evidence="1" type="primary">ORF60120</name>
</gene>
<organism evidence="1">
    <name type="scientific">Arion vulgaris</name>
    <dbReference type="NCBI Taxonomy" id="1028688"/>
    <lineage>
        <taxon>Eukaryota</taxon>
        <taxon>Metazoa</taxon>
        <taxon>Spiralia</taxon>
        <taxon>Lophotrochozoa</taxon>
        <taxon>Mollusca</taxon>
        <taxon>Gastropoda</taxon>
        <taxon>Heterobranchia</taxon>
        <taxon>Euthyneura</taxon>
        <taxon>Panpulmonata</taxon>
        <taxon>Eupulmonata</taxon>
        <taxon>Stylommatophora</taxon>
        <taxon>Helicina</taxon>
        <taxon>Arionoidea</taxon>
        <taxon>Arionidae</taxon>
        <taxon>Arion</taxon>
    </lineage>
</organism>
<accession>A0A0B6ZGB3</accession>
<evidence type="ECO:0000313" key="1">
    <source>
        <dbReference type="EMBL" id="CEK66775.1"/>
    </source>
</evidence>
<name>A0A0B6ZGB3_9EUPU</name>
<dbReference type="EMBL" id="HACG01019910">
    <property type="protein sequence ID" value="CEK66775.1"/>
    <property type="molecule type" value="Transcribed_RNA"/>
</dbReference>
<sequence length="108" mass="12315">SVMASLYHCFSTDKIPCHEMCPSGEESLCFFMLSWLGIKSQEHKLLHTGLNHDRLGKYVLPIYERLSNKELLSRCVSGKTQNESLHSLSGLAVQKTTSLHESFYRLQL</sequence>
<dbReference type="AlphaFoldDB" id="A0A0B6ZGB3"/>
<reference evidence="1" key="1">
    <citation type="submission" date="2014-12" db="EMBL/GenBank/DDBJ databases">
        <title>Insight into the proteome of Arion vulgaris.</title>
        <authorList>
            <person name="Aradska J."/>
            <person name="Bulat T."/>
            <person name="Smidak R."/>
            <person name="Sarate P."/>
            <person name="Gangsoo J."/>
            <person name="Sialana F."/>
            <person name="Bilban M."/>
            <person name="Lubec G."/>
        </authorList>
    </citation>
    <scope>NUCLEOTIDE SEQUENCE</scope>
    <source>
        <tissue evidence="1">Skin</tissue>
    </source>
</reference>